<evidence type="ECO:0000313" key="2">
    <source>
        <dbReference type="EMBL" id="SPC97622.1"/>
    </source>
</evidence>
<reference evidence="2" key="1">
    <citation type="submission" date="2018-02" db="EMBL/GenBank/DDBJ databases">
        <authorList>
            <person name="Cohen D.B."/>
            <person name="Kent A.D."/>
        </authorList>
    </citation>
    <scope>NUCLEOTIDE SEQUENCE</scope>
</reference>
<gene>
    <name evidence="2" type="ORF">FSB_LOCUS25504</name>
</gene>
<evidence type="ECO:0000256" key="1">
    <source>
        <dbReference type="SAM" id="MobiDB-lite"/>
    </source>
</evidence>
<dbReference type="AlphaFoldDB" id="A0A2N9GDD4"/>
<proteinExistence type="predicted"/>
<name>A0A2N9GDD4_FAGSY</name>
<accession>A0A2N9GDD4</accession>
<sequence length="554" mass="61553">MRRTLYLLDLPLSGWLGRLPGGRIVEPWTHCVLHGVPLPGVGVYAIIPALLFVKRVQYPPGVTGAVILTTFPVRNVEAFLGLRTSGEVFWKRHRGGSPEMLCGLVENGSDRAATSSEKGSLNGGTKFAMNPEWLANAQGAERKCKSGEVALGTVGVLAGSQEAFLIALPTGQLELKMGHERFPANGVDPTVVLPGRTDEESMAFGSRDQLAASSRKDSAREGGCSGRKKAFSSQRVFLQILSQFAHIFDLAPDVRFRRSWYRWKACAAYFCKVPDLRKSELGLVRYGSANRGHRSVFGRLCAQAWQRQWENSGAFSTTLFRRPVFTRVVDVAPDVGFRRSWYRRKACATYFSTVQALQRPCTEASLGSQDMILRTEAVRMFLMPRGHLLTEIPVQPEELLTIRKLRAVAELNLLPKGLGSWIKLQWVGEISTITSSFLVRFGPVKYRIEALITFFRMVQERSVQFSFRSGQQPGQTLVKLGQPWSSLVKTLQTLGNASRTAFRRFLGQMDPSQAGNGSVKPWSNFGQPWSNLVNPGQTWSTLVKPWEMCPGPSP</sequence>
<feature type="region of interest" description="Disordered" evidence="1">
    <location>
        <begin position="206"/>
        <end position="226"/>
    </location>
</feature>
<dbReference type="EMBL" id="OIVN01001781">
    <property type="protein sequence ID" value="SPC97622.1"/>
    <property type="molecule type" value="Genomic_DNA"/>
</dbReference>
<organism evidence="2">
    <name type="scientific">Fagus sylvatica</name>
    <name type="common">Beechnut</name>
    <dbReference type="NCBI Taxonomy" id="28930"/>
    <lineage>
        <taxon>Eukaryota</taxon>
        <taxon>Viridiplantae</taxon>
        <taxon>Streptophyta</taxon>
        <taxon>Embryophyta</taxon>
        <taxon>Tracheophyta</taxon>
        <taxon>Spermatophyta</taxon>
        <taxon>Magnoliopsida</taxon>
        <taxon>eudicotyledons</taxon>
        <taxon>Gunneridae</taxon>
        <taxon>Pentapetalae</taxon>
        <taxon>rosids</taxon>
        <taxon>fabids</taxon>
        <taxon>Fagales</taxon>
        <taxon>Fagaceae</taxon>
        <taxon>Fagus</taxon>
    </lineage>
</organism>
<protein>
    <submittedName>
        <fullName evidence="2">Uncharacterized protein</fullName>
    </submittedName>
</protein>